<feature type="domain" description="SEC7" evidence="1">
    <location>
        <begin position="20"/>
        <end position="85"/>
    </location>
</feature>
<proteinExistence type="predicted"/>
<protein>
    <submittedName>
        <fullName evidence="3">Cytohesin-1-like</fullName>
    </submittedName>
</protein>
<evidence type="ECO:0000313" key="3">
    <source>
        <dbReference type="RefSeq" id="XP_014680243.1"/>
    </source>
</evidence>
<accession>A0ABM1F722</accession>
<organism evidence="2 3">
    <name type="scientific">Priapulus caudatus</name>
    <name type="common">Priapulid worm</name>
    <dbReference type="NCBI Taxonomy" id="37621"/>
    <lineage>
        <taxon>Eukaryota</taxon>
        <taxon>Metazoa</taxon>
        <taxon>Ecdysozoa</taxon>
        <taxon>Scalidophora</taxon>
        <taxon>Priapulida</taxon>
        <taxon>Priapulimorpha</taxon>
        <taxon>Priapulimorphida</taxon>
        <taxon>Priapulidae</taxon>
        <taxon>Priapulus</taxon>
    </lineage>
</organism>
<evidence type="ECO:0000313" key="2">
    <source>
        <dbReference type="Proteomes" id="UP000695022"/>
    </source>
</evidence>
<sequence>QLKDEIAEVTEEMERVDVAVTDKENPKAKQQHIGRKKFNMDPKKGIEYLIDHGLLSSDSSDDVAQFLFRGEGLNKTAIGEYLGER</sequence>
<gene>
    <name evidence="3" type="primary">LOC106820220</name>
</gene>
<dbReference type="PROSITE" id="PS50190">
    <property type="entry name" value="SEC7"/>
    <property type="match status" value="1"/>
</dbReference>
<keyword evidence="2" id="KW-1185">Reference proteome</keyword>
<dbReference type="InterPro" id="IPR035999">
    <property type="entry name" value="Sec7_dom_sf"/>
</dbReference>
<dbReference type="PANTHER" id="PTHR10663:SF402">
    <property type="entry name" value="MIP16918P"/>
    <property type="match status" value="1"/>
</dbReference>
<feature type="non-terminal residue" evidence="3">
    <location>
        <position position="1"/>
    </location>
</feature>
<dbReference type="RefSeq" id="XP_014680243.1">
    <property type="nucleotide sequence ID" value="XM_014824757.1"/>
</dbReference>
<dbReference type="Proteomes" id="UP000695022">
    <property type="component" value="Unplaced"/>
</dbReference>
<dbReference type="PANTHER" id="PTHR10663">
    <property type="entry name" value="GUANYL-NUCLEOTIDE EXCHANGE FACTOR"/>
    <property type="match status" value="1"/>
</dbReference>
<evidence type="ECO:0000259" key="1">
    <source>
        <dbReference type="PROSITE" id="PS50190"/>
    </source>
</evidence>
<dbReference type="InterPro" id="IPR000904">
    <property type="entry name" value="Sec7_dom"/>
</dbReference>
<dbReference type="Gene3D" id="1.10.220.20">
    <property type="match status" value="1"/>
</dbReference>
<name>A0ABM1F722_PRICU</name>
<dbReference type="GeneID" id="106820220"/>
<reference evidence="3" key="1">
    <citation type="submission" date="2025-08" db="UniProtKB">
        <authorList>
            <consortium name="RefSeq"/>
        </authorList>
    </citation>
    <scope>IDENTIFICATION</scope>
</reference>
<dbReference type="SUPFAM" id="SSF48425">
    <property type="entry name" value="Sec7 domain"/>
    <property type="match status" value="1"/>
</dbReference>
<dbReference type="Pfam" id="PF01369">
    <property type="entry name" value="Sec7"/>
    <property type="match status" value="1"/>
</dbReference>